<dbReference type="KEGG" id="psez:HME7025_02184"/>
<gene>
    <name evidence="1" type="ORF">HME7025_02184</name>
</gene>
<protein>
    <recommendedName>
        <fullName evidence="3">DUF4292 domain-containing protein</fullName>
    </recommendedName>
</protein>
<name>A0A2S2DXK0_9BACT</name>
<sequence>MPNFSQGKNLLFILLVILFQSCGKKVGIPPVEAVVVSDTIVVKDTTLLVEKKPDIVQVQPVEEEPKVATEDLNFNYLKAKSKVLWKTNSNSDTYTVDIRMKKDSLIWMNISVSMITGATGLFTKERVQFFHKINNEYFNLTYDSLSAKMGFKITYEILQSLIVGNQPFKKNHSRVIRENENYILKQDEGRIQIDNYVGPNRKLKKLLVNDGPTENKLTLDYEDFAAINQFLFPFSSQITLDVKDKDNKLVKTLISIKYSKVELLETPLEFPFKVPAKYLNK</sequence>
<reference evidence="2" key="1">
    <citation type="submission" date="2018-05" db="EMBL/GenBank/DDBJ databases">
        <title>Pseudarcicella sp. HME7025 Genome sequencing and assembly.</title>
        <authorList>
            <person name="Kim H."/>
            <person name="Kang H."/>
            <person name="Joh K."/>
        </authorList>
    </citation>
    <scope>NUCLEOTIDE SEQUENCE [LARGE SCALE GENOMIC DNA]</scope>
    <source>
        <strain evidence="2">HME7025</strain>
    </source>
</reference>
<dbReference type="Proteomes" id="UP000245468">
    <property type="component" value="Chromosome"/>
</dbReference>
<dbReference type="AlphaFoldDB" id="A0A2S2DXK0"/>
<accession>A0A2S2DXK0</accession>
<evidence type="ECO:0000313" key="1">
    <source>
        <dbReference type="EMBL" id="AWL10032.1"/>
    </source>
</evidence>
<proteinExistence type="predicted"/>
<dbReference type="InterPro" id="IPR025634">
    <property type="entry name" value="DUF4292"/>
</dbReference>
<dbReference type="OrthoDB" id="849114at2"/>
<dbReference type="RefSeq" id="WP_109323957.1">
    <property type="nucleotide sequence ID" value="NZ_CP029346.1"/>
</dbReference>
<keyword evidence="2" id="KW-1185">Reference proteome</keyword>
<evidence type="ECO:0008006" key="3">
    <source>
        <dbReference type="Google" id="ProtNLM"/>
    </source>
</evidence>
<evidence type="ECO:0000313" key="2">
    <source>
        <dbReference type="Proteomes" id="UP000245468"/>
    </source>
</evidence>
<dbReference type="Pfam" id="PF14125">
    <property type="entry name" value="DUF4292"/>
    <property type="match status" value="1"/>
</dbReference>
<dbReference type="EMBL" id="CP029346">
    <property type="protein sequence ID" value="AWL10032.1"/>
    <property type="molecule type" value="Genomic_DNA"/>
</dbReference>
<organism evidence="1 2">
    <name type="scientific">Aquirufa nivalisilvae</name>
    <dbReference type="NCBI Taxonomy" id="2516557"/>
    <lineage>
        <taxon>Bacteria</taxon>
        <taxon>Pseudomonadati</taxon>
        <taxon>Bacteroidota</taxon>
        <taxon>Cytophagia</taxon>
        <taxon>Cytophagales</taxon>
        <taxon>Flectobacillaceae</taxon>
        <taxon>Aquirufa</taxon>
    </lineage>
</organism>